<protein>
    <submittedName>
        <fullName evidence="4">Uncharacterized protein</fullName>
    </submittedName>
</protein>
<dbReference type="KEGG" id="mfel:JPM2_5000"/>
<dbReference type="InterPro" id="IPR054788">
    <property type="entry name" value="MSC_0620_UU052-like"/>
</dbReference>
<dbReference type="RefSeq" id="WP_161553236.1">
    <property type="nucleotide sequence ID" value="NZ_AP022325.1"/>
</dbReference>
<dbReference type="Proteomes" id="UP000464317">
    <property type="component" value="Chromosome"/>
</dbReference>
<accession>A0A809S118</accession>
<evidence type="ECO:0000256" key="3">
    <source>
        <dbReference type="SAM" id="SignalP"/>
    </source>
</evidence>
<evidence type="ECO:0000256" key="1">
    <source>
        <dbReference type="SAM" id="MobiDB-lite"/>
    </source>
</evidence>
<proteinExistence type="predicted"/>
<organism evidence="4 5">
    <name type="scientific">Mycoplasmopsis felis</name>
    <dbReference type="NCBI Taxonomy" id="33923"/>
    <lineage>
        <taxon>Bacteria</taxon>
        <taxon>Bacillati</taxon>
        <taxon>Mycoplasmatota</taxon>
        <taxon>Mycoplasmoidales</taxon>
        <taxon>Metamycoplasmataceae</taxon>
        <taxon>Mycoplasmopsis</taxon>
    </lineage>
</organism>
<dbReference type="NCBIfam" id="NF045829">
    <property type="entry name" value="UU052_fam"/>
    <property type="match status" value="1"/>
</dbReference>
<feature type="compositionally biased region" description="Acidic residues" evidence="1">
    <location>
        <begin position="284"/>
        <end position="295"/>
    </location>
</feature>
<keyword evidence="2" id="KW-0472">Membrane</keyword>
<reference evidence="4 5" key="1">
    <citation type="submission" date="2020-01" db="EMBL/GenBank/DDBJ databases">
        <title>Complete genome sequence of Mycoplasma felis strain Myco-2.</title>
        <authorList>
            <person name="Kinoshita Y."/>
            <person name="Niwa H."/>
            <person name="Uchida-Fujii E."/>
            <person name="Nukada T."/>
        </authorList>
    </citation>
    <scope>NUCLEOTIDE SEQUENCE [LARGE SCALE GENOMIC DNA]</scope>
    <source>
        <strain evidence="4 5">Myco-2</strain>
    </source>
</reference>
<evidence type="ECO:0000313" key="5">
    <source>
        <dbReference type="Proteomes" id="UP000464317"/>
    </source>
</evidence>
<dbReference type="EMBL" id="AP022325">
    <property type="protein sequence ID" value="BBU47807.1"/>
    <property type="molecule type" value="Genomic_DNA"/>
</dbReference>
<keyword evidence="2" id="KW-1133">Transmembrane helix</keyword>
<gene>
    <name evidence="4" type="ORF">JPM2_5000</name>
</gene>
<feature type="transmembrane region" description="Helical" evidence="2">
    <location>
        <begin position="695"/>
        <end position="716"/>
    </location>
</feature>
<keyword evidence="5" id="KW-1185">Reference proteome</keyword>
<sequence length="754" mass="85526">MNKKNKWIKNLSLLGVLSSPIIALSMEPGTTNTQPNTNKPPAPPVLSNDFPKFKDQAQEATATNLAQALKTAISYLENELNKVVSEKDQVNEKDENGEPAPYDYKKKISRLTYLNQLISFVKENEADINKNPLKYGINAIFPRVISEETKLNYGEVTFNGENFQNVKLGLKDPTDYVKAVEGNGNIRKTSSQPEVNAITPNKLKEALAKYGEKLRSDLGSVFYNPEDLTLIEEDFNVTFEKINDKYVYTISNPKDFSSWNEYFISKIKPRYTAFDLSANQEIEIQEESEEQPNPDDPEKPPKPPLTNPDETKPTEPVDPEEQILSLPILSPIPTYNYLNKNITDLKNVFDSSNNEGKEKIFFFDNPINTRYVYSVQSLEVKNNQLIAVVKIQDSNQDDLHRSYSVVVKEYAGTDKSIKFQYLYEVQVKNLKNHFIKLYKAVGLDEKINYKDLRYQELINPLFAMVAKGVDFSNEEKTYIETQKNILNIYADSQDIVRLSEGNSNVESSINTFLAYVTSNLKSSRINNYGYYANLANGYESMLDRVKESIENTDSKIKATLEKNLESLNFKTSIVNSFYNKLEIDVFKLKQLAQPSQATFNVLNWYENYISQLTTVSNNMKTLYELFNSKDLTEEINKTKDSTTSETPKSQTEPNSDENTETKQLSELDIFKNAYAKMEKEVTDEVNTNNNTLKTFGYVLLALGSIGTIINALAALINLKNKSRKVKGLYLIMGIALAMVIIIAAVFLGVGMKGI</sequence>
<feature type="transmembrane region" description="Helical" evidence="2">
    <location>
        <begin position="728"/>
        <end position="749"/>
    </location>
</feature>
<feature type="signal peptide" evidence="3">
    <location>
        <begin position="1"/>
        <end position="25"/>
    </location>
</feature>
<evidence type="ECO:0000313" key="4">
    <source>
        <dbReference type="EMBL" id="BBU47807.1"/>
    </source>
</evidence>
<keyword evidence="2" id="KW-0812">Transmembrane</keyword>
<feature type="compositionally biased region" description="Polar residues" evidence="1">
    <location>
        <begin position="643"/>
        <end position="653"/>
    </location>
</feature>
<keyword evidence="3" id="KW-0732">Signal</keyword>
<feature type="region of interest" description="Disordered" evidence="1">
    <location>
        <begin position="637"/>
        <end position="662"/>
    </location>
</feature>
<feature type="region of interest" description="Disordered" evidence="1">
    <location>
        <begin position="284"/>
        <end position="319"/>
    </location>
</feature>
<evidence type="ECO:0000256" key="2">
    <source>
        <dbReference type="SAM" id="Phobius"/>
    </source>
</evidence>
<name>A0A809S118_9BACT</name>
<dbReference type="AlphaFoldDB" id="A0A809S118"/>
<feature type="chain" id="PRO_5032657465" evidence="3">
    <location>
        <begin position="26"/>
        <end position="754"/>
    </location>
</feature>